<feature type="domain" description="TonB-dependent receptor-like beta-barrel" evidence="4">
    <location>
        <begin position="25"/>
        <end position="163"/>
    </location>
</feature>
<evidence type="ECO:0000256" key="3">
    <source>
        <dbReference type="ARBA" id="ARBA00023237"/>
    </source>
</evidence>
<evidence type="ECO:0000256" key="2">
    <source>
        <dbReference type="ARBA" id="ARBA00023136"/>
    </source>
</evidence>
<accession>A0ABT2BSN8</accession>
<dbReference type="Pfam" id="PF00593">
    <property type="entry name" value="TonB_dep_Rec_b-barrel"/>
    <property type="match status" value="1"/>
</dbReference>
<keyword evidence="5" id="KW-0675">Receptor</keyword>
<reference evidence="5" key="1">
    <citation type="submission" date="2022-08" db="EMBL/GenBank/DDBJ databases">
        <title>Reclassification of Massilia species as members of the genera Telluria, Duganella, Pseudoduganella, Mokoshia gen. nov. and Zemynaea gen. nov. using orthogonal and non-orthogonal genome-based approaches.</title>
        <authorList>
            <person name="Bowman J.P."/>
        </authorList>
    </citation>
    <scope>NUCLEOTIDE SEQUENCE</scope>
    <source>
        <strain evidence="5">LMG 11547</strain>
    </source>
</reference>
<proteinExistence type="predicted"/>
<comment type="subcellular location">
    <subcellularLocation>
        <location evidence="1">Cell outer membrane</location>
    </subcellularLocation>
</comment>
<dbReference type="Gene3D" id="2.40.170.20">
    <property type="entry name" value="TonB-dependent receptor, beta-barrel domain"/>
    <property type="match status" value="1"/>
</dbReference>
<name>A0ABT2BSN8_9BURK</name>
<keyword evidence="3" id="KW-0998">Cell outer membrane</keyword>
<comment type="caution">
    <text evidence="5">The sequence shown here is derived from an EMBL/GenBank/DDBJ whole genome shotgun (WGS) entry which is preliminary data.</text>
</comment>
<dbReference type="InterPro" id="IPR036942">
    <property type="entry name" value="Beta-barrel_TonB_sf"/>
</dbReference>
<dbReference type="InterPro" id="IPR000531">
    <property type="entry name" value="Beta-barrel_TonB"/>
</dbReference>
<dbReference type="Proteomes" id="UP001165263">
    <property type="component" value="Unassembled WGS sequence"/>
</dbReference>
<evidence type="ECO:0000256" key="1">
    <source>
        <dbReference type="ARBA" id="ARBA00004442"/>
    </source>
</evidence>
<dbReference type="PANTHER" id="PTHR40980:SF3">
    <property type="entry name" value="TONB-DEPENDENT RECEPTOR-LIKE BETA-BARREL DOMAIN-CONTAINING PROTEIN"/>
    <property type="match status" value="1"/>
</dbReference>
<organism evidence="5 6">
    <name type="scientific">Telluria mixta</name>
    <dbReference type="NCBI Taxonomy" id="34071"/>
    <lineage>
        <taxon>Bacteria</taxon>
        <taxon>Pseudomonadati</taxon>
        <taxon>Pseudomonadota</taxon>
        <taxon>Betaproteobacteria</taxon>
        <taxon>Burkholderiales</taxon>
        <taxon>Oxalobacteraceae</taxon>
        <taxon>Telluria group</taxon>
        <taxon>Telluria</taxon>
    </lineage>
</organism>
<dbReference type="SUPFAM" id="SSF56935">
    <property type="entry name" value="Porins"/>
    <property type="match status" value="1"/>
</dbReference>
<keyword evidence="2" id="KW-0472">Membrane</keyword>
<dbReference type="PANTHER" id="PTHR40980">
    <property type="entry name" value="PLUG DOMAIN-CONTAINING PROTEIN"/>
    <property type="match status" value="1"/>
</dbReference>
<dbReference type="EMBL" id="JANUHC010000001">
    <property type="protein sequence ID" value="MCS0628136.1"/>
    <property type="molecule type" value="Genomic_DNA"/>
</dbReference>
<gene>
    <name evidence="5" type="ORF">NX786_02105</name>
</gene>
<evidence type="ECO:0000313" key="6">
    <source>
        <dbReference type="Proteomes" id="UP001165263"/>
    </source>
</evidence>
<keyword evidence="6" id="KW-1185">Reference proteome</keyword>
<evidence type="ECO:0000313" key="5">
    <source>
        <dbReference type="EMBL" id="MCS0628136.1"/>
    </source>
</evidence>
<sequence length="196" mass="21676">MTIGRPRWDQIQGGASYGTVAYSTGTNVTRGNLGLPYNVSTIVNQNKSSLKGAEVNWQHMFDNGFGFRANYTYVKSDLTYNNAGVGPQFALIGLSNSANLVGIYEDNKLSVRLAYNWRGQFLSTVAENNRANPGYVEPYGQVDLSVGYNVNENLSLSLEAINLTDEHQRQHGRTDMQVLSVTTGGPRYMLGARYKF</sequence>
<protein>
    <submittedName>
        <fullName evidence="5">TonB-dependent receptor</fullName>
    </submittedName>
</protein>
<evidence type="ECO:0000259" key="4">
    <source>
        <dbReference type="Pfam" id="PF00593"/>
    </source>
</evidence>
<dbReference type="RefSeq" id="WP_259447387.1">
    <property type="nucleotide sequence ID" value="NZ_CP119520.1"/>
</dbReference>